<proteinExistence type="inferred from homology"/>
<feature type="domain" description="OmpR/PhoB-type" evidence="7">
    <location>
        <begin position="1"/>
        <end position="90"/>
    </location>
</feature>
<dbReference type="GO" id="GO:0003677">
    <property type="term" value="F:DNA binding"/>
    <property type="evidence" value="ECO:0007669"/>
    <property type="project" value="UniProtKB-UniRule"/>
</dbReference>
<dbReference type="InterPro" id="IPR011990">
    <property type="entry name" value="TPR-like_helical_dom_sf"/>
</dbReference>
<dbReference type="Pfam" id="PF03704">
    <property type="entry name" value="BTAD"/>
    <property type="match status" value="1"/>
</dbReference>
<dbReference type="SMART" id="SM01043">
    <property type="entry name" value="BTAD"/>
    <property type="match status" value="1"/>
</dbReference>
<dbReference type="InterPro" id="IPR005158">
    <property type="entry name" value="BTAD"/>
</dbReference>
<name>A0A5N6A8C4_9ACTN</name>
<dbReference type="SUPFAM" id="SSF46894">
    <property type="entry name" value="C-terminal effector domain of the bipartite response regulators"/>
    <property type="match status" value="1"/>
</dbReference>
<dbReference type="InterPro" id="IPR027417">
    <property type="entry name" value="P-loop_NTPase"/>
</dbReference>
<dbReference type="GO" id="GO:0000160">
    <property type="term" value="P:phosphorelay signal transduction system"/>
    <property type="evidence" value="ECO:0007669"/>
    <property type="project" value="UniProtKB-KW"/>
</dbReference>
<keyword evidence="9" id="KW-1185">Reference proteome</keyword>
<dbReference type="PRINTS" id="PR00364">
    <property type="entry name" value="DISEASERSIST"/>
</dbReference>
<dbReference type="EMBL" id="VDLY02000011">
    <property type="protein sequence ID" value="KAB8163708.1"/>
    <property type="molecule type" value="Genomic_DNA"/>
</dbReference>
<dbReference type="InterPro" id="IPR051677">
    <property type="entry name" value="AfsR-DnrI-RedD_regulator"/>
</dbReference>
<reference evidence="8" key="1">
    <citation type="submission" date="2019-10" db="EMBL/GenBank/DDBJ databases">
        <title>Nonomuraea sp. nov., isolated from Phyllanthus amarus.</title>
        <authorList>
            <person name="Klykleung N."/>
            <person name="Tanasupawat S."/>
        </authorList>
    </citation>
    <scope>NUCLEOTIDE SEQUENCE [LARGE SCALE GENOMIC DNA]</scope>
    <source>
        <strain evidence="8">3MP-10</strain>
    </source>
</reference>
<dbReference type="RefSeq" id="WP_139669530.1">
    <property type="nucleotide sequence ID" value="NZ_VDLY02000011.1"/>
</dbReference>
<evidence type="ECO:0000313" key="9">
    <source>
        <dbReference type="Proteomes" id="UP000314251"/>
    </source>
</evidence>
<comment type="similarity">
    <text evidence="1">Belongs to the AfsR/DnrI/RedD regulatory family.</text>
</comment>
<dbReference type="SUPFAM" id="SSF48452">
    <property type="entry name" value="TPR-like"/>
    <property type="match status" value="3"/>
</dbReference>
<dbReference type="Proteomes" id="UP000314251">
    <property type="component" value="Unassembled WGS sequence"/>
</dbReference>
<dbReference type="InterPro" id="IPR036388">
    <property type="entry name" value="WH-like_DNA-bd_sf"/>
</dbReference>
<evidence type="ECO:0000256" key="2">
    <source>
        <dbReference type="ARBA" id="ARBA00023012"/>
    </source>
</evidence>
<gene>
    <name evidence="8" type="ORF">FH607_017270</name>
</gene>
<evidence type="ECO:0000256" key="6">
    <source>
        <dbReference type="PROSITE-ProRule" id="PRU01091"/>
    </source>
</evidence>
<evidence type="ECO:0000256" key="3">
    <source>
        <dbReference type="ARBA" id="ARBA00023015"/>
    </source>
</evidence>
<feature type="DNA-binding region" description="OmpR/PhoB-type" evidence="6">
    <location>
        <begin position="1"/>
        <end position="90"/>
    </location>
</feature>
<dbReference type="InterPro" id="IPR016032">
    <property type="entry name" value="Sig_transdc_resp-reg_C-effctor"/>
</dbReference>
<dbReference type="GO" id="GO:0006355">
    <property type="term" value="P:regulation of DNA-templated transcription"/>
    <property type="evidence" value="ECO:0007669"/>
    <property type="project" value="InterPro"/>
</dbReference>
<dbReference type="OrthoDB" id="581105at2"/>
<dbReference type="GO" id="GO:0043531">
    <property type="term" value="F:ADP binding"/>
    <property type="evidence" value="ECO:0007669"/>
    <property type="project" value="InterPro"/>
</dbReference>
<organism evidence="8 9">
    <name type="scientific">Streptomyces mimosae</name>
    <dbReference type="NCBI Taxonomy" id="2586635"/>
    <lineage>
        <taxon>Bacteria</taxon>
        <taxon>Bacillati</taxon>
        <taxon>Actinomycetota</taxon>
        <taxon>Actinomycetes</taxon>
        <taxon>Kitasatosporales</taxon>
        <taxon>Streptomycetaceae</taxon>
        <taxon>Streptomyces</taxon>
    </lineage>
</organism>
<comment type="caution">
    <text evidence="8">The sequence shown here is derived from an EMBL/GenBank/DDBJ whole genome shotgun (WGS) entry which is preliminary data.</text>
</comment>
<evidence type="ECO:0000313" key="8">
    <source>
        <dbReference type="EMBL" id="KAB8163708.1"/>
    </source>
</evidence>
<dbReference type="PANTHER" id="PTHR35807:SF1">
    <property type="entry name" value="TRANSCRIPTIONAL REGULATOR REDD"/>
    <property type="match status" value="1"/>
</dbReference>
<keyword evidence="3" id="KW-0805">Transcription regulation</keyword>
<evidence type="ECO:0000259" key="7">
    <source>
        <dbReference type="PROSITE" id="PS51755"/>
    </source>
</evidence>
<protein>
    <submittedName>
        <fullName evidence="8">Tetratricopeptide repeat protein</fullName>
    </submittedName>
</protein>
<evidence type="ECO:0000256" key="1">
    <source>
        <dbReference type="ARBA" id="ARBA00005820"/>
    </source>
</evidence>
<accession>A0A5N6A8C4</accession>
<dbReference type="Gene3D" id="3.40.50.300">
    <property type="entry name" value="P-loop containing nucleotide triphosphate hydrolases"/>
    <property type="match status" value="1"/>
</dbReference>
<dbReference type="SMART" id="SM00028">
    <property type="entry name" value="TPR"/>
    <property type="match status" value="5"/>
</dbReference>
<evidence type="ECO:0000256" key="5">
    <source>
        <dbReference type="ARBA" id="ARBA00023163"/>
    </source>
</evidence>
<dbReference type="SUPFAM" id="SSF52540">
    <property type="entry name" value="P-loop containing nucleoside triphosphate hydrolases"/>
    <property type="match status" value="1"/>
</dbReference>
<dbReference type="PROSITE" id="PS51755">
    <property type="entry name" value="OMPR_PHOB"/>
    <property type="match status" value="1"/>
</dbReference>
<keyword evidence="2" id="KW-0902">Two-component regulatory system</keyword>
<dbReference type="Gene3D" id="1.25.40.10">
    <property type="entry name" value="Tetratricopeptide repeat domain"/>
    <property type="match status" value="3"/>
</dbReference>
<evidence type="ECO:0000256" key="4">
    <source>
        <dbReference type="ARBA" id="ARBA00023125"/>
    </source>
</evidence>
<keyword evidence="4 6" id="KW-0238">DNA-binding</keyword>
<dbReference type="AlphaFoldDB" id="A0A5N6A8C4"/>
<dbReference type="InterPro" id="IPR019734">
    <property type="entry name" value="TPR_rpt"/>
</dbReference>
<keyword evidence="5" id="KW-0804">Transcription</keyword>
<dbReference type="Pfam" id="PF13374">
    <property type="entry name" value="TPR_10"/>
    <property type="match status" value="1"/>
</dbReference>
<dbReference type="PANTHER" id="PTHR35807">
    <property type="entry name" value="TRANSCRIPTIONAL REGULATOR REDD-RELATED"/>
    <property type="match status" value="1"/>
</dbReference>
<dbReference type="Gene3D" id="1.10.10.10">
    <property type="entry name" value="Winged helix-like DNA-binding domain superfamily/Winged helix DNA-binding domain"/>
    <property type="match status" value="2"/>
</dbReference>
<sequence>MEFLVLGPLEVRGSGGPSGVAGRLRRALLGVLLARADQVVPADVLVDALWGERADERAGQRLHLQVHRLRGLLDGPERLSRVENGYRLRVGEGELDAARFEALVARGVGLVDREPARAVEPLRAALALWRGAPFADADVPELCDWAERLAERRLVGWETLYRARLACGEGAELVDGLAELARAHPLRERLTELLVTALHRAGRRDEALAAYRRARRCLAEELGLEPGAELRELAARVRSGAAAPEAAGVAGVGAAKPVPGQLPGDIRGFVGREAELAELDARMTAPVPVLITAVAGTAGVGKTALAVRWAHRARERFPDGQLYVDLRGYGPDQPLAPEDVLAGFLRALGMAGTAIPHELDERAARFRTLVDGRRMLLLLDNAADVAQVRPLLPGSSSCVTLVTSRDTLTGLVVREGARRVALDRLSAVEARELLRSLLGEERLAAEPAAAVDALVERCARLPLALRIAAELVRTHAGHGGVAALAGSLAGRRGALDLLDVDDPHTAVRAVFSWSYQRLAPDEALVFRMVGAHPGAADVAEHAVAALAGLERRAARRALDALVRAHLVERSPSGRYGLHDLLRAYAAELTGPPGERAAALGRLSDYYLSTASAAMDVLVPQETFRRPPAPDWPGEAPRFDAPDAARDWLDAERANLLELASTSEPRRTVDLAETLWRYLFLGGFPDEALHLYNRELTAARALADPLAEARARNNLGKTMDQLGLDGEAALDHLRAALAAYERAGLPEWQSAVRNNLGVAHGRRGELRAAVAEFEESLALVSPDGPWPLRRAPMVNVSRCLKELGRHDEALGILARVLELCRAHEDLIHIPNALTGLADLSLLTGRDAEARAHAGDGLALAREHGFRAVEVDCLRVLGVVARNADEPAEAVRRHEEALAVARSIGSRHTLLEALGELAASQAAAGDAARALVTHREALDVATEAGHRAGVAAAHAALAALHARELEGRLAAR</sequence>
<dbReference type="CDD" id="cd15831">
    <property type="entry name" value="BTAD"/>
    <property type="match status" value="1"/>
</dbReference>
<dbReference type="InterPro" id="IPR001867">
    <property type="entry name" value="OmpR/PhoB-type_DNA-bd"/>
</dbReference>